<accession>A0AAD8MZ37</accession>
<feature type="repeat" description="TPR" evidence="3">
    <location>
        <begin position="211"/>
        <end position="244"/>
    </location>
</feature>
<evidence type="ECO:0000256" key="3">
    <source>
        <dbReference type="PROSITE-ProRule" id="PRU00339"/>
    </source>
</evidence>
<dbReference type="SMART" id="SM00028">
    <property type="entry name" value="TPR"/>
    <property type="match status" value="2"/>
</dbReference>
<evidence type="ECO:0000256" key="1">
    <source>
        <dbReference type="ARBA" id="ARBA00022803"/>
    </source>
</evidence>
<dbReference type="InterPro" id="IPR019734">
    <property type="entry name" value="TPR_rpt"/>
</dbReference>
<dbReference type="InterPro" id="IPR011990">
    <property type="entry name" value="TPR-like_helical_dom_sf"/>
</dbReference>
<reference evidence="4" key="1">
    <citation type="submission" date="2023-02" db="EMBL/GenBank/DDBJ databases">
        <title>Genome of toxic invasive species Heracleum sosnowskyi carries increased number of genes despite the absence of recent whole-genome duplications.</title>
        <authorList>
            <person name="Schelkunov M."/>
            <person name="Shtratnikova V."/>
            <person name="Makarenko M."/>
            <person name="Klepikova A."/>
            <person name="Omelchenko D."/>
            <person name="Novikova G."/>
            <person name="Obukhova E."/>
            <person name="Bogdanov V."/>
            <person name="Penin A."/>
            <person name="Logacheva M."/>
        </authorList>
    </citation>
    <scope>NUCLEOTIDE SEQUENCE</scope>
    <source>
        <strain evidence="4">Hsosn_3</strain>
        <tissue evidence="4">Leaf</tissue>
    </source>
</reference>
<comment type="caution">
    <text evidence="4">The sequence shown here is derived from an EMBL/GenBank/DDBJ whole genome shotgun (WGS) entry which is preliminary data.</text>
</comment>
<dbReference type="SUPFAM" id="SSF48452">
    <property type="entry name" value="TPR-like"/>
    <property type="match status" value="1"/>
</dbReference>
<dbReference type="PANTHER" id="PTHR12558:SF13">
    <property type="entry name" value="CELL DIVISION CYCLE PROTEIN 27 HOMOLOG"/>
    <property type="match status" value="1"/>
</dbReference>
<protein>
    <submittedName>
        <fullName evidence="4">Uncharacterized protein</fullName>
    </submittedName>
</protein>
<proteinExistence type="inferred from homology"/>
<name>A0AAD8MZ37_9APIA</name>
<dbReference type="AlphaFoldDB" id="A0AAD8MZ37"/>
<keyword evidence="1 3" id="KW-0802">TPR repeat</keyword>
<gene>
    <name evidence="4" type="ORF">POM88_018359</name>
</gene>
<organism evidence="4 5">
    <name type="scientific">Heracleum sosnowskyi</name>
    <dbReference type="NCBI Taxonomy" id="360622"/>
    <lineage>
        <taxon>Eukaryota</taxon>
        <taxon>Viridiplantae</taxon>
        <taxon>Streptophyta</taxon>
        <taxon>Embryophyta</taxon>
        <taxon>Tracheophyta</taxon>
        <taxon>Spermatophyta</taxon>
        <taxon>Magnoliopsida</taxon>
        <taxon>eudicotyledons</taxon>
        <taxon>Gunneridae</taxon>
        <taxon>Pentapetalae</taxon>
        <taxon>asterids</taxon>
        <taxon>campanulids</taxon>
        <taxon>Apiales</taxon>
        <taxon>Apiaceae</taxon>
        <taxon>Apioideae</taxon>
        <taxon>apioid superclade</taxon>
        <taxon>Tordylieae</taxon>
        <taxon>Tordyliinae</taxon>
        <taxon>Heracleum</taxon>
    </lineage>
</organism>
<dbReference type="Gene3D" id="1.25.40.10">
    <property type="entry name" value="Tetratricopeptide repeat domain"/>
    <property type="match status" value="1"/>
</dbReference>
<dbReference type="EMBL" id="JAUIZM010000004">
    <property type="protein sequence ID" value="KAK1390181.1"/>
    <property type="molecule type" value="Genomic_DNA"/>
</dbReference>
<dbReference type="PANTHER" id="PTHR12558">
    <property type="entry name" value="CELL DIVISION CYCLE 16,23,27"/>
    <property type="match status" value="1"/>
</dbReference>
<sequence>MALNSPLIMKFHSSLFQIKPKAIVVPPLNRNFLLSKPYKSTHILQSMNAKTSSLEPIIRNLRNTAVVILFTTSMIGKFQTMAASADNQPILTTARTSTEDDAIDILKNLMDQKFESGDYEESLRISKELVSAQPELPEWKISSAMILKQMGETLKAFNVFDQMLSENPLEPDALFQNALLLISNGKEVEAIKRLEKALELAKETNNTPVIRDVRLVIARVMVGQKKFDEALESFNELEKEDPNDWRIYFSKSMLFHCTDRHAEAAEQFHKSDQLFSKAIQNDGFMSNFYRSIKRSSQ</sequence>
<dbReference type="Proteomes" id="UP001237642">
    <property type="component" value="Unassembled WGS sequence"/>
</dbReference>
<comment type="similarity">
    <text evidence="2">Belongs to the APC3/CDC27 family.</text>
</comment>
<keyword evidence="5" id="KW-1185">Reference proteome</keyword>
<reference evidence="4" key="2">
    <citation type="submission" date="2023-05" db="EMBL/GenBank/DDBJ databases">
        <authorList>
            <person name="Schelkunov M.I."/>
        </authorList>
    </citation>
    <scope>NUCLEOTIDE SEQUENCE</scope>
    <source>
        <strain evidence="4">Hsosn_3</strain>
        <tissue evidence="4">Leaf</tissue>
    </source>
</reference>
<evidence type="ECO:0000313" key="4">
    <source>
        <dbReference type="EMBL" id="KAK1390181.1"/>
    </source>
</evidence>
<dbReference type="PROSITE" id="PS50005">
    <property type="entry name" value="TPR"/>
    <property type="match status" value="1"/>
</dbReference>
<evidence type="ECO:0000313" key="5">
    <source>
        <dbReference type="Proteomes" id="UP001237642"/>
    </source>
</evidence>
<evidence type="ECO:0000256" key="2">
    <source>
        <dbReference type="ARBA" id="ARBA00038210"/>
    </source>
</evidence>